<organism evidence="1 2">
    <name type="scientific">Chryseobacterium aquaticum</name>
    <dbReference type="NCBI Taxonomy" id="452084"/>
    <lineage>
        <taxon>Bacteria</taxon>
        <taxon>Pseudomonadati</taxon>
        <taxon>Bacteroidota</taxon>
        <taxon>Flavobacteriia</taxon>
        <taxon>Flavobacteriales</taxon>
        <taxon>Weeksellaceae</taxon>
        <taxon>Chryseobacterium group</taxon>
        <taxon>Chryseobacterium</taxon>
    </lineage>
</organism>
<accession>A0A0Q3LPP8</accession>
<dbReference type="Proteomes" id="UP000051682">
    <property type="component" value="Unassembled WGS sequence"/>
</dbReference>
<name>A0A0Q3LPP8_9FLAO</name>
<dbReference type="RefSeq" id="WP_056015348.1">
    <property type="nucleotide sequence ID" value="NZ_LLYZ01000006.1"/>
</dbReference>
<dbReference type="InterPro" id="IPR003749">
    <property type="entry name" value="ThiS/MoaD-like"/>
</dbReference>
<comment type="caution">
    <text evidence="1">The sequence shown here is derived from an EMBL/GenBank/DDBJ whole genome shotgun (WGS) entry which is preliminary data.</text>
</comment>
<protein>
    <recommendedName>
        <fullName evidence="3">Molybdopterin synthase sulfur carrier subunit</fullName>
    </recommendedName>
</protein>
<sequence>MSTVKIISFGRLKEILGPDFEAEAENTDDLINKLNEKFPQLKDLKLRIAVNQKIISENTALHNNDVAALMPPYSGG</sequence>
<dbReference type="InterPro" id="IPR016155">
    <property type="entry name" value="Mopterin_synth/thiamin_S_b"/>
</dbReference>
<dbReference type="Pfam" id="PF02597">
    <property type="entry name" value="ThiS"/>
    <property type="match status" value="1"/>
</dbReference>
<reference evidence="1 2" key="1">
    <citation type="submission" date="2015-10" db="EMBL/GenBank/DDBJ databases">
        <title>Chryseobacterium aquaticum genome.</title>
        <authorList>
            <person name="Newman J.D."/>
            <person name="Ferguson M.B."/>
            <person name="Miller J.R."/>
        </authorList>
    </citation>
    <scope>NUCLEOTIDE SEQUENCE [LARGE SCALE GENOMIC DNA]</scope>
    <source>
        <strain evidence="1 2">KCTC 12483</strain>
    </source>
</reference>
<evidence type="ECO:0008006" key="3">
    <source>
        <dbReference type="Google" id="ProtNLM"/>
    </source>
</evidence>
<dbReference type="SUPFAM" id="SSF54285">
    <property type="entry name" value="MoaD/ThiS"/>
    <property type="match status" value="1"/>
</dbReference>
<evidence type="ECO:0000313" key="1">
    <source>
        <dbReference type="EMBL" id="KQK25201.1"/>
    </source>
</evidence>
<dbReference type="OrthoDB" id="1191081at2"/>
<gene>
    <name evidence="1" type="ORF">AR438_11785</name>
</gene>
<dbReference type="AlphaFoldDB" id="A0A0Q3LPP8"/>
<dbReference type="Gene3D" id="3.10.20.30">
    <property type="match status" value="1"/>
</dbReference>
<dbReference type="STRING" id="452084.AR438_11785"/>
<dbReference type="InterPro" id="IPR012675">
    <property type="entry name" value="Beta-grasp_dom_sf"/>
</dbReference>
<keyword evidence="2" id="KW-1185">Reference proteome</keyword>
<dbReference type="EMBL" id="LLYZ01000006">
    <property type="protein sequence ID" value="KQK25201.1"/>
    <property type="molecule type" value="Genomic_DNA"/>
</dbReference>
<proteinExistence type="predicted"/>
<evidence type="ECO:0000313" key="2">
    <source>
        <dbReference type="Proteomes" id="UP000051682"/>
    </source>
</evidence>
<dbReference type="CDD" id="cd00754">
    <property type="entry name" value="Ubl_MoaD"/>
    <property type="match status" value="1"/>
</dbReference>